<dbReference type="FunFam" id="3.20.20.140:FF:000019">
    <property type="entry name" value="Cytosine deaminase"/>
    <property type="match status" value="1"/>
</dbReference>
<feature type="domain" description="Amidohydrolase 3" evidence="3">
    <location>
        <begin position="59"/>
        <end position="405"/>
    </location>
</feature>
<dbReference type="InterPro" id="IPR032466">
    <property type="entry name" value="Metal_Hydrolase"/>
</dbReference>
<dbReference type="Pfam" id="PF07969">
    <property type="entry name" value="Amidohydro_3"/>
    <property type="match status" value="1"/>
</dbReference>
<dbReference type="EMBL" id="CP129674">
    <property type="protein sequence ID" value="XDS44645.1"/>
    <property type="molecule type" value="Genomic_DNA"/>
</dbReference>
<accession>A0AB39U702</accession>
<evidence type="ECO:0000256" key="2">
    <source>
        <dbReference type="ARBA" id="ARBA00022801"/>
    </source>
</evidence>
<protein>
    <submittedName>
        <fullName evidence="4">Amidohydrolase family protein</fullName>
    </submittedName>
</protein>
<dbReference type="KEGG" id="baqk:QN215_00420"/>
<reference evidence="4" key="1">
    <citation type="submission" date="2023-07" db="EMBL/GenBank/DDBJ databases">
        <title>Bifidobacterium aquikefiriaerophilum sp. nov. and Bifidobacterium eccum sp. nov., isolated from water kefir.</title>
        <authorList>
            <person name="Breselge S."/>
            <person name="Bellassi P."/>
            <person name="Barcenilla C."/>
            <person name="Alvarez-Ordonez A."/>
            <person name="Morelli L."/>
            <person name="Cotter P.D."/>
        </authorList>
    </citation>
    <scope>NUCLEOTIDE SEQUENCE</scope>
    <source>
        <strain evidence="4">WK041_4_12</strain>
    </source>
</reference>
<dbReference type="InterPro" id="IPR052349">
    <property type="entry name" value="Metallo-hydrolase_Enzymes"/>
</dbReference>
<dbReference type="CDD" id="cd01293">
    <property type="entry name" value="Bact_CD"/>
    <property type="match status" value="1"/>
</dbReference>
<dbReference type="GO" id="GO:0016814">
    <property type="term" value="F:hydrolase activity, acting on carbon-nitrogen (but not peptide) bonds, in cyclic amidines"/>
    <property type="evidence" value="ECO:0007669"/>
    <property type="project" value="UniProtKB-ARBA"/>
</dbReference>
<dbReference type="Gene3D" id="3.20.20.140">
    <property type="entry name" value="Metal-dependent hydrolases"/>
    <property type="match status" value="1"/>
</dbReference>
<dbReference type="GO" id="GO:0046872">
    <property type="term" value="F:metal ion binding"/>
    <property type="evidence" value="ECO:0007669"/>
    <property type="project" value="UniProtKB-KW"/>
</dbReference>
<sequence length="468" mass="50585">MTTRTLFTNAHIVTGQPGSTAAQTAPLQDILVEDGHFAAIGEGLAASLPTQGYDMTGVKTVDLGGKLVTPPFCDTHLHLDYVFTARKPGAVNESGTLLEGIQRWSDTKSDLTVDEIKARARKAIGMELRHGVQYIRSHADVTDPNLTSLKALLELKEELKDTVTIQIVSFPQEGMYSYAGPNGESGADLVEEGLRMGADCVGGIPHFEQCREFGERSMLTVVELASKYDKLIDVHCDETDDPNSRYVELLSALAYRAGIGPRTTASHTCSLGSADNAYFFHLTKLLKAAHINFACAPTENLYLQGRQDTFPKRRGITRVKELTDAGVNVSLGQDSMQDPWYPLGNGNMMIILDYVLHVAQMMSFPEIDDAMKFLTVNGATTLSMLDSYGVEVGKPANFVVLDADSVFNAVYERCDVLRSVRDGRTLFTATTSVDSATELLRGVAAGDMPFGLAGSRGLAVGAVGEADL</sequence>
<dbReference type="InterPro" id="IPR011059">
    <property type="entry name" value="Metal-dep_hydrolase_composite"/>
</dbReference>
<evidence type="ECO:0000259" key="3">
    <source>
        <dbReference type="Pfam" id="PF07969"/>
    </source>
</evidence>
<dbReference type="AlphaFoldDB" id="A0AB39U702"/>
<keyword evidence="1" id="KW-0479">Metal-binding</keyword>
<dbReference type="GO" id="GO:0019239">
    <property type="term" value="F:deaminase activity"/>
    <property type="evidence" value="ECO:0007669"/>
    <property type="project" value="UniProtKB-ARBA"/>
</dbReference>
<dbReference type="PANTHER" id="PTHR32027:SF0">
    <property type="entry name" value="CYTOSINE DEAMINASE"/>
    <property type="match status" value="1"/>
</dbReference>
<name>A0AB39U702_9BIFI</name>
<dbReference type="InterPro" id="IPR013108">
    <property type="entry name" value="Amidohydro_3"/>
</dbReference>
<dbReference type="SUPFAM" id="SSF51338">
    <property type="entry name" value="Composite domain of metallo-dependent hydrolases"/>
    <property type="match status" value="1"/>
</dbReference>
<dbReference type="PANTHER" id="PTHR32027">
    <property type="entry name" value="CYTOSINE DEAMINASE"/>
    <property type="match status" value="1"/>
</dbReference>
<organism evidence="4">
    <name type="scientific">Bifidobacterium aquikefiricola</name>
    <dbReference type="NCBI Taxonomy" id="3059038"/>
    <lineage>
        <taxon>Bacteria</taxon>
        <taxon>Bacillati</taxon>
        <taxon>Actinomycetota</taxon>
        <taxon>Actinomycetes</taxon>
        <taxon>Bifidobacteriales</taxon>
        <taxon>Bifidobacteriaceae</taxon>
        <taxon>Bifidobacterium</taxon>
    </lineage>
</organism>
<dbReference type="Gene3D" id="2.30.40.10">
    <property type="entry name" value="Urease, subunit C, domain 1"/>
    <property type="match status" value="1"/>
</dbReference>
<proteinExistence type="predicted"/>
<evidence type="ECO:0000256" key="1">
    <source>
        <dbReference type="ARBA" id="ARBA00022723"/>
    </source>
</evidence>
<dbReference type="SUPFAM" id="SSF51556">
    <property type="entry name" value="Metallo-dependent hydrolases"/>
    <property type="match status" value="1"/>
</dbReference>
<evidence type="ECO:0000313" key="4">
    <source>
        <dbReference type="EMBL" id="XDS44645.1"/>
    </source>
</evidence>
<keyword evidence="2" id="KW-0378">Hydrolase</keyword>
<gene>
    <name evidence="4" type="ORF">QN215_00420</name>
</gene>